<evidence type="ECO:0000256" key="2">
    <source>
        <dbReference type="ARBA" id="ARBA00022840"/>
    </source>
</evidence>
<organism evidence="10 11">
    <name type="scientific">Pendulispora albinea</name>
    <dbReference type="NCBI Taxonomy" id="2741071"/>
    <lineage>
        <taxon>Bacteria</taxon>
        <taxon>Pseudomonadati</taxon>
        <taxon>Myxococcota</taxon>
        <taxon>Myxococcia</taxon>
        <taxon>Myxococcales</taxon>
        <taxon>Sorangiineae</taxon>
        <taxon>Pendulisporaceae</taxon>
        <taxon>Pendulispora</taxon>
    </lineage>
</organism>
<gene>
    <name evidence="10" type="ORF">LZC94_37470</name>
</gene>
<dbReference type="InterPro" id="IPR058031">
    <property type="entry name" value="AAA_lid_NorR"/>
</dbReference>
<dbReference type="PROSITE" id="PS00675">
    <property type="entry name" value="SIGMA54_INTERACT_1"/>
    <property type="match status" value="1"/>
</dbReference>
<evidence type="ECO:0000313" key="10">
    <source>
        <dbReference type="EMBL" id="WXB13521.1"/>
    </source>
</evidence>
<dbReference type="Proteomes" id="UP001370348">
    <property type="component" value="Chromosome"/>
</dbReference>
<dbReference type="InterPro" id="IPR025943">
    <property type="entry name" value="Sigma_54_int_dom_ATP-bd_2"/>
</dbReference>
<dbReference type="InterPro" id="IPR025944">
    <property type="entry name" value="Sigma_54_int_dom_CS"/>
</dbReference>
<feature type="modified residue" description="4-aspartylphosphate" evidence="6">
    <location>
        <position position="70"/>
    </location>
</feature>
<dbReference type="Pfam" id="PF00072">
    <property type="entry name" value="Response_reg"/>
    <property type="match status" value="1"/>
</dbReference>
<evidence type="ECO:0000256" key="6">
    <source>
        <dbReference type="PROSITE-ProRule" id="PRU00169"/>
    </source>
</evidence>
<dbReference type="PROSITE" id="PS00688">
    <property type="entry name" value="SIGMA54_INTERACT_3"/>
    <property type="match status" value="1"/>
</dbReference>
<evidence type="ECO:0000259" key="9">
    <source>
        <dbReference type="PROSITE" id="PS50110"/>
    </source>
</evidence>
<dbReference type="PROSITE" id="PS50045">
    <property type="entry name" value="SIGMA54_INTERACT_4"/>
    <property type="match status" value="1"/>
</dbReference>
<dbReference type="PROSITE" id="PS00676">
    <property type="entry name" value="SIGMA54_INTERACT_2"/>
    <property type="match status" value="1"/>
</dbReference>
<sequence length="470" mass="51068">MPREAAQEGQAARETGGPAPRVLVVDDQRAMAEMVTDGLADHGFDARFALTAEEATLAIDERNYDVLVTDLRIPGTDGLELLALSRAKSPASPVIVMTAFSAVDTAIESIRRGAYHYVTKPFRVEELALFIRRALEESALRHEARALRKALRSTLDNVIGDSAAMREVFDLIRRVADSSAPVLLLGETGTGKSLLARAIHVESARSAAPFVTVNCSAIPENLLESELFGHVRGAFTGATDARLGLFAEANGGTLFLDEIGEMSLPLQAKLLHVLEVGRVRPVGSDKDRKVDVRIVAATNRHLRSSVAAGLFREDLLYRLDVIAVDVPPLRRRKEDIPRLAAHFLAAAQSRHPKATLRRLSRDVMDALLAYAWPGNVRELEHVIERITLLCPGEQAALADLPKNLTSPAGAANPARAADMAFGDEVLPIREIQRRYASWALQKLGGAKMATCEALGIDSKTLAKWLKEPEG</sequence>
<keyword evidence="5" id="KW-0804">Transcription</keyword>
<dbReference type="SUPFAM" id="SSF52540">
    <property type="entry name" value="P-loop containing nucleoside triphosphate hydrolases"/>
    <property type="match status" value="1"/>
</dbReference>
<dbReference type="SMART" id="SM00382">
    <property type="entry name" value="AAA"/>
    <property type="match status" value="1"/>
</dbReference>
<evidence type="ECO:0000256" key="3">
    <source>
        <dbReference type="ARBA" id="ARBA00023015"/>
    </source>
</evidence>
<dbReference type="InterPro" id="IPR027417">
    <property type="entry name" value="P-loop_NTPase"/>
</dbReference>
<keyword evidence="2" id="KW-0067">ATP-binding</keyword>
<protein>
    <submittedName>
        <fullName evidence="10">Sigma-54 dependent transcriptional regulator</fullName>
    </submittedName>
</protein>
<dbReference type="Gene3D" id="3.40.50.300">
    <property type="entry name" value="P-loop containing nucleotide triphosphate hydrolases"/>
    <property type="match status" value="1"/>
</dbReference>
<evidence type="ECO:0000256" key="5">
    <source>
        <dbReference type="ARBA" id="ARBA00023163"/>
    </source>
</evidence>
<dbReference type="InterPro" id="IPR001789">
    <property type="entry name" value="Sig_transdc_resp-reg_receiver"/>
</dbReference>
<name>A0ABZ2LRH5_9BACT</name>
<accession>A0ABZ2LRH5</accession>
<evidence type="ECO:0000256" key="7">
    <source>
        <dbReference type="SAM" id="MobiDB-lite"/>
    </source>
</evidence>
<keyword evidence="3" id="KW-0805">Transcription regulation</keyword>
<dbReference type="Gene3D" id="1.10.8.60">
    <property type="match status" value="1"/>
</dbReference>
<feature type="compositionally biased region" description="Low complexity" evidence="7">
    <location>
        <begin position="7"/>
        <end position="17"/>
    </location>
</feature>
<evidence type="ECO:0000256" key="4">
    <source>
        <dbReference type="ARBA" id="ARBA00023125"/>
    </source>
</evidence>
<dbReference type="RefSeq" id="WP_394823133.1">
    <property type="nucleotide sequence ID" value="NZ_CP089984.1"/>
</dbReference>
<dbReference type="CDD" id="cd00009">
    <property type="entry name" value="AAA"/>
    <property type="match status" value="1"/>
</dbReference>
<dbReference type="InterPro" id="IPR011006">
    <property type="entry name" value="CheY-like_superfamily"/>
</dbReference>
<feature type="domain" description="Sigma-54 factor interaction" evidence="8">
    <location>
        <begin position="158"/>
        <end position="388"/>
    </location>
</feature>
<dbReference type="PANTHER" id="PTHR32071:SF14">
    <property type="entry name" value="TRANSCRIPTIONAL REGULATORY PROTEIN RTCR"/>
    <property type="match status" value="1"/>
</dbReference>
<feature type="region of interest" description="Disordered" evidence="7">
    <location>
        <begin position="1"/>
        <end position="20"/>
    </location>
</feature>
<feature type="domain" description="Response regulatory" evidence="9">
    <location>
        <begin position="21"/>
        <end position="135"/>
    </location>
</feature>
<reference evidence="10 11" key="1">
    <citation type="submission" date="2021-12" db="EMBL/GenBank/DDBJ databases">
        <title>Discovery of the Pendulisporaceae a myxobacterial family with distinct sporulation behavior and unique specialized metabolism.</title>
        <authorList>
            <person name="Garcia R."/>
            <person name="Popoff A."/>
            <person name="Bader C.D."/>
            <person name="Loehr J."/>
            <person name="Walesch S."/>
            <person name="Walt C."/>
            <person name="Boldt J."/>
            <person name="Bunk B."/>
            <person name="Haeckl F.J.F.P.J."/>
            <person name="Gunesch A.P."/>
            <person name="Birkelbach J."/>
            <person name="Nuebel U."/>
            <person name="Pietschmann T."/>
            <person name="Bach T."/>
            <person name="Mueller R."/>
        </authorList>
    </citation>
    <scope>NUCLEOTIDE SEQUENCE [LARGE SCALE GENOMIC DNA]</scope>
    <source>
        <strain evidence="10 11">MSr11954</strain>
    </source>
</reference>
<dbReference type="SUPFAM" id="SSF52172">
    <property type="entry name" value="CheY-like"/>
    <property type="match status" value="1"/>
</dbReference>
<dbReference type="InterPro" id="IPR003593">
    <property type="entry name" value="AAA+_ATPase"/>
</dbReference>
<dbReference type="Pfam" id="PF25601">
    <property type="entry name" value="AAA_lid_14"/>
    <property type="match status" value="1"/>
</dbReference>
<keyword evidence="6" id="KW-0597">Phosphoprotein</keyword>
<dbReference type="InterPro" id="IPR025662">
    <property type="entry name" value="Sigma_54_int_dom_ATP-bd_1"/>
</dbReference>
<dbReference type="SMART" id="SM00448">
    <property type="entry name" value="REC"/>
    <property type="match status" value="1"/>
</dbReference>
<dbReference type="Gene3D" id="1.10.10.60">
    <property type="entry name" value="Homeodomain-like"/>
    <property type="match status" value="1"/>
</dbReference>
<evidence type="ECO:0000259" key="8">
    <source>
        <dbReference type="PROSITE" id="PS50045"/>
    </source>
</evidence>
<proteinExistence type="predicted"/>
<dbReference type="Pfam" id="PF00158">
    <property type="entry name" value="Sigma54_activat"/>
    <property type="match status" value="1"/>
</dbReference>
<keyword evidence="4" id="KW-0238">DNA-binding</keyword>
<keyword evidence="1" id="KW-0547">Nucleotide-binding</keyword>
<evidence type="ECO:0000256" key="1">
    <source>
        <dbReference type="ARBA" id="ARBA00022741"/>
    </source>
</evidence>
<dbReference type="Gene3D" id="3.40.50.2300">
    <property type="match status" value="1"/>
</dbReference>
<dbReference type="EMBL" id="CP089984">
    <property type="protein sequence ID" value="WXB13521.1"/>
    <property type="molecule type" value="Genomic_DNA"/>
</dbReference>
<dbReference type="PROSITE" id="PS50110">
    <property type="entry name" value="RESPONSE_REGULATORY"/>
    <property type="match status" value="1"/>
</dbReference>
<evidence type="ECO:0000313" key="11">
    <source>
        <dbReference type="Proteomes" id="UP001370348"/>
    </source>
</evidence>
<dbReference type="PANTHER" id="PTHR32071">
    <property type="entry name" value="TRANSCRIPTIONAL REGULATORY PROTEIN"/>
    <property type="match status" value="1"/>
</dbReference>
<dbReference type="InterPro" id="IPR002078">
    <property type="entry name" value="Sigma_54_int"/>
</dbReference>
<keyword evidence="11" id="KW-1185">Reference proteome</keyword>